<dbReference type="RefSeq" id="WP_308458665.1">
    <property type="nucleotide sequence ID" value="NZ_JAJEPS010000002.1"/>
</dbReference>
<evidence type="ECO:0000313" key="2">
    <source>
        <dbReference type="EMBL" id="MCC2125194.1"/>
    </source>
</evidence>
<reference evidence="2 3" key="1">
    <citation type="submission" date="2021-10" db="EMBL/GenBank/DDBJ databases">
        <title>Anaerobic single-cell dispensing facilitates the cultivation of human gut bacteria.</title>
        <authorList>
            <person name="Afrizal A."/>
        </authorList>
    </citation>
    <scope>NUCLEOTIDE SEQUENCE [LARGE SCALE GENOMIC DNA]</scope>
    <source>
        <strain evidence="2 3">CLA-AA-H276</strain>
    </source>
</reference>
<keyword evidence="3" id="KW-1185">Reference proteome</keyword>
<dbReference type="Proteomes" id="UP001198220">
    <property type="component" value="Unassembled WGS sequence"/>
</dbReference>
<proteinExistence type="predicted"/>
<evidence type="ECO:0000256" key="1">
    <source>
        <dbReference type="SAM" id="MobiDB-lite"/>
    </source>
</evidence>
<evidence type="ECO:0000313" key="3">
    <source>
        <dbReference type="Proteomes" id="UP001198220"/>
    </source>
</evidence>
<gene>
    <name evidence="2" type="ORF">LKD36_03260</name>
</gene>
<organism evidence="2 3">
    <name type="scientific">Hominiventricola filiformis</name>
    <dbReference type="NCBI Taxonomy" id="2885352"/>
    <lineage>
        <taxon>Bacteria</taxon>
        <taxon>Bacillati</taxon>
        <taxon>Bacillota</taxon>
        <taxon>Clostridia</taxon>
        <taxon>Lachnospirales</taxon>
        <taxon>Lachnospiraceae</taxon>
        <taxon>Hominiventricola</taxon>
    </lineage>
</organism>
<dbReference type="EMBL" id="JAJEPS010000002">
    <property type="protein sequence ID" value="MCC2125194.1"/>
    <property type="molecule type" value="Genomic_DNA"/>
</dbReference>
<sequence>MKEKWEALRKKYWPPGKDQFLIMALCGLLLAVIAVPVDSGKEKGTQENNGQKTEIPQETDSYEEQMEKKLEDLLSRVEGVGQVRVMLTFEGSGERKVEKDKQVGTGGTEEETVYEESGSSSRRPYVTSESNPQVEGVLVIAEGGDKSSVKEEIIGAAQALFGIEPHKIKIMKMEVEETK</sequence>
<comment type="caution">
    <text evidence="2">The sequence shown here is derived from an EMBL/GenBank/DDBJ whole genome shotgun (WGS) entry which is preliminary data.</text>
</comment>
<protein>
    <submittedName>
        <fullName evidence="2">Stage III sporulation protein AG</fullName>
    </submittedName>
</protein>
<accession>A0AAE3DBA5</accession>
<feature type="region of interest" description="Disordered" evidence="1">
    <location>
        <begin position="95"/>
        <end position="131"/>
    </location>
</feature>
<name>A0AAE3DBA5_9FIRM</name>
<dbReference type="AlphaFoldDB" id="A0AAE3DBA5"/>
<feature type="compositionally biased region" description="Polar residues" evidence="1">
    <location>
        <begin position="46"/>
        <end position="59"/>
    </location>
</feature>
<feature type="region of interest" description="Disordered" evidence="1">
    <location>
        <begin position="40"/>
        <end position="64"/>
    </location>
</feature>